<dbReference type="OrthoDB" id="1725934at2759"/>
<keyword evidence="5" id="KW-1185">Reference proteome</keyword>
<feature type="compositionally biased region" description="Acidic residues" evidence="3">
    <location>
        <begin position="344"/>
        <end position="356"/>
    </location>
</feature>
<evidence type="ECO:0000256" key="1">
    <source>
        <dbReference type="ARBA" id="ARBA00009940"/>
    </source>
</evidence>
<gene>
    <name evidence="6" type="primary">LOC106068310</name>
</gene>
<dbReference type="OMA" id="CGYFNPS"/>
<dbReference type="AlphaFoldDB" id="A0A9W3BQU1"/>
<dbReference type="Proteomes" id="UP001165740">
    <property type="component" value="Chromosome 11"/>
</dbReference>
<feature type="domain" description="Lunapark zinc ribbon" evidence="4">
    <location>
        <begin position="250"/>
        <end position="300"/>
    </location>
</feature>
<dbReference type="InterPro" id="IPR040115">
    <property type="entry name" value="Lnp"/>
</dbReference>
<evidence type="ECO:0000313" key="6">
    <source>
        <dbReference type="RefSeq" id="XP_055901766.1"/>
    </source>
</evidence>
<keyword evidence="2" id="KW-1133">Transmembrane helix</keyword>
<dbReference type="InterPro" id="IPR019273">
    <property type="entry name" value="Lunapark_Znf"/>
</dbReference>
<comment type="similarity">
    <text evidence="1 2">Belongs to the lunapark family.</text>
</comment>
<evidence type="ECO:0000259" key="4">
    <source>
        <dbReference type="Pfam" id="PF10058"/>
    </source>
</evidence>
<dbReference type="Pfam" id="PF10058">
    <property type="entry name" value="Zn_ribbon_10"/>
    <property type="match status" value="1"/>
</dbReference>
<dbReference type="GO" id="GO:0008270">
    <property type="term" value="F:zinc ion binding"/>
    <property type="evidence" value="ECO:0007669"/>
    <property type="project" value="UniProtKB-KW"/>
</dbReference>
<comment type="function">
    <text evidence="2">Plays a role in determining ER morphology.</text>
</comment>
<dbReference type="PANTHER" id="PTHR22166:SF12">
    <property type="entry name" value="ENDOPLASMIC RETICULUM JUNCTION FORMATION PROTEIN LUNAPARK"/>
    <property type="match status" value="1"/>
</dbReference>
<keyword evidence="2" id="KW-0256">Endoplasmic reticulum</keyword>
<name>A0A9W3BQU1_BIOGL</name>
<feature type="compositionally biased region" description="Basic and acidic residues" evidence="3">
    <location>
        <begin position="399"/>
        <end position="412"/>
    </location>
</feature>
<keyword evidence="2" id="KW-0862">Zinc</keyword>
<keyword evidence="2" id="KW-0812">Transmembrane</keyword>
<dbReference type="GO" id="GO:0071788">
    <property type="term" value="P:endoplasmic reticulum tubular network maintenance"/>
    <property type="evidence" value="ECO:0007669"/>
    <property type="project" value="UniProtKB-UniRule"/>
</dbReference>
<feature type="transmembrane region" description="Helical" evidence="2">
    <location>
        <begin position="70"/>
        <end position="90"/>
    </location>
</feature>
<evidence type="ECO:0000256" key="3">
    <source>
        <dbReference type="SAM" id="MobiDB-lite"/>
    </source>
</evidence>
<keyword evidence="2" id="KW-0479">Metal-binding</keyword>
<evidence type="ECO:0000256" key="2">
    <source>
        <dbReference type="RuleBase" id="RU367073"/>
    </source>
</evidence>
<feature type="region of interest" description="Disordered" evidence="3">
    <location>
        <begin position="324"/>
        <end position="431"/>
    </location>
</feature>
<dbReference type="PANTHER" id="PTHR22166">
    <property type="entry name" value="ENDOPLASMIC RETICULUM JUNCTION FORMATION PROTEIN LUNAPARK"/>
    <property type="match status" value="1"/>
</dbReference>
<comment type="subcellular location">
    <subcellularLocation>
        <location evidence="2">Endoplasmic reticulum membrane</location>
        <topology evidence="2">Multi-pass membrane protein</topology>
    </subcellularLocation>
</comment>
<evidence type="ECO:0000313" key="5">
    <source>
        <dbReference type="Proteomes" id="UP001165740"/>
    </source>
</evidence>
<dbReference type="GO" id="GO:1903373">
    <property type="term" value="P:positive regulation of endoplasmic reticulum tubular network organization"/>
    <property type="evidence" value="ECO:0007669"/>
    <property type="project" value="UniProtKB-UniRule"/>
</dbReference>
<sequence length="431" mass="49074">MGLLFSRFKHPQTTIEVLEQIDKDISRLQRNRKANQDKQKKLVATFLIYSVIVYILAAVIFFLLYFPEQWAARFIYSLPLLLFPFLIWGLKKLLHWYFVKRIHSNDLALQSLRERKKQILEDVMETETYKKAREILEKFDPSRLRQLEGTVESPARGGAGPSSMGMGTGLHQRNVQASPSQLQGNFNPRMAVSTPQRQRLPPGTPIPMQRPLLRPQNNVIMRPSAPPGPGYAVPPGPPMPRTILSRDRGVMDRMMDYLVGDGPENRYALICQYCHSHNGMALREEFEYLSFRCCYCFSLNPARKQRPIAPRLEFFAPRGVNQMSGRLSGSEESIHNKVVKDESESSEEEVEDDGDNDSPKIDNSVLSGDIERKESVTSDNGIGDKDKQMQPQAEEEPAEKESEELKPAKEEPASENSVGERIQEIQEALTQ</sequence>
<feature type="transmembrane region" description="Helical" evidence="2">
    <location>
        <begin position="42"/>
        <end position="64"/>
    </location>
</feature>
<feature type="compositionally biased region" description="Basic and acidic residues" evidence="3">
    <location>
        <begin position="369"/>
        <end position="388"/>
    </location>
</feature>
<proteinExistence type="inferred from homology"/>
<organism evidence="5 6">
    <name type="scientific">Biomphalaria glabrata</name>
    <name type="common">Bloodfluke planorb</name>
    <name type="synonym">Freshwater snail</name>
    <dbReference type="NCBI Taxonomy" id="6526"/>
    <lineage>
        <taxon>Eukaryota</taxon>
        <taxon>Metazoa</taxon>
        <taxon>Spiralia</taxon>
        <taxon>Lophotrochozoa</taxon>
        <taxon>Mollusca</taxon>
        <taxon>Gastropoda</taxon>
        <taxon>Heterobranchia</taxon>
        <taxon>Euthyneura</taxon>
        <taxon>Panpulmonata</taxon>
        <taxon>Hygrophila</taxon>
        <taxon>Lymnaeoidea</taxon>
        <taxon>Planorbidae</taxon>
        <taxon>Biomphalaria</taxon>
    </lineage>
</organism>
<keyword evidence="2" id="KW-0472">Membrane</keyword>
<dbReference type="RefSeq" id="XP_055901766.1">
    <property type="nucleotide sequence ID" value="XM_056045791.1"/>
</dbReference>
<keyword evidence="2" id="KW-0863">Zinc-finger</keyword>
<dbReference type="GO" id="GO:0098826">
    <property type="term" value="C:endoplasmic reticulum tubular network membrane"/>
    <property type="evidence" value="ECO:0007669"/>
    <property type="project" value="UniProtKB-UniRule"/>
</dbReference>
<feature type="region of interest" description="Disordered" evidence="3">
    <location>
        <begin position="149"/>
        <end position="171"/>
    </location>
</feature>
<protein>
    <recommendedName>
        <fullName evidence="2">Endoplasmic reticulum junction formation protein lunapark</fullName>
    </recommendedName>
</protein>
<comment type="domain">
    <text evidence="2">The C4-type zinc finger motif is necessary both for its ER three-way tubular junction localization and formation.</text>
</comment>
<accession>A0A9W3BQU1</accession>
<dbReference type="GeneID" id="106068310"/>
<feature type="compositionally biased region" description="Basic and acidic residues" evidence="3">
    <location>
        <begin position="332"/>
        <end position="343"/>
    </location>
</feature>
<reference evidence="6" key="1">
    <citation type="submission" date="2025-08" db="UniProtKB">
        <authorList>
            <consortium name="RefSeq"/>
        </authorList>
    </citation>
    <scope>IDENTIFICATION</scope>
</reference>